<keyword evidence="2" id="KW-1185">Reference proteome</keyword>
<comment type="caution">
    <text evidence="1">The sequence shown here is derived from an EMBL/GenBank/DDBJ whole genome shotgun (WGS) entry which is preliminary data.</text>
</comment>
<proteinExistence type="predicted"/>
<evidence type="ECO:0000313" key="2">
    <source>
        <dbReference type="Proteomes" id="UP001596422"/>
    </source>
</evidence>
<reference evidence="2" key="1">
    <citation type="journal article" date="2019" name="Int. J. Syst. Evol. Microbiol.">
        <title>The Global Catalogue of Microorganisms (GCM) 10K type strain sequencing project: providing services to taxonomists for standard genome sequencing and annotation.</title>
        <authorList>
            <consortium name="The Broad Institute Genomics Platform"/>
            <consortium name="The Broad Institute Genome Sequencing Center for Infectious Disease"/>
            <person name="Wu L."/>
            <person name="Ma J."/>
        </authorList>
    </citation>
    <scope>NUCLEOTIDE SEQUENCE [LARGE SCALE GENOMIC DNA]</scope>
    <source>
        <strain evidence="2">NBRC 111756</strain>
    </source>
</reference>
<accession>A0ABW2A6F5</accession>
<organism evidence="1 2">
    <name type="scientific">Marinobacterium aestuariivivens</name>
    <dbReference type="NCBI Taxonomy" id="1698799"/>
    <lineage>
        <taxon>Bacteria</taxon>
        <taxon>Pseudomonadati</taxon>
        <taxon>Pseudomonadota</taxon>
        <taxon>Gammaproteobacteria</taxon>
        <taxon>Oceanospirillales</taxon>
        <taxon>Oceanospirillaceae</taxon>
        <taxon>Marinobacterium</taxon>
    </lineage>
</organism>
<evidence type="ECO:0000313" key="1">
    <source>
        <dbReference type="EMBL" id="MFC6672978.1"/>
    </source>
</evidence>
<gene>
    <name evidence="1" type="ORF">ACFQDL_24960</name>
</gene>
<protein>
    <submittedName>
        <fullName evidence="1">GFA family protein</fullName>
    </submittedName>
</protein>
<dbReference type="SUPFAM" id="SSF51316">
    <property type="entry name" value="Mss4-like"/>
    <property type="match status" value="1"/>
</dbReference>
<dbReference type="Proteomes" id="UP001596422">
    <property type="component" value="Unassembled WGS sequence"/>
</dbReference>
<dbReference type="Gene3D" id="3.90.1590.10">
    <property type="entry name" value="glutathione-dependent formaldehyde- activating enzyme (gfa)"/>
    <property type="match status" value="1"/>
</dbReference>
<dbReference type="RefSeq" id="WP_379911382.1">
    <property type="nucleotide sequence ID" value="NZ_JBHSWE010000001.1"/>
</dbReference>
<name>A0ABW2A6F5_9GAMM</name>
<sequence>MLAVECGTDVRFEGEDNIAVYASSDWAERGFCKTCGTHLFYRLKGSGEYAMPAGLFDNGDFMLKSQIFIDEKPGFYSFAEQTRNMTGAEVFAEYGPPPE</sequence>
<dbReference type="InterPro" id="IPR011057">
    <property type="entry name" value="Mss4-like_sf"/>
</dbReference>
<dbReference type="EMBL" id="JBHSWE010000001">
    <property type="protein sequence ID" value="MFC6672978.1"/>
    <property type="molecule type" value="Genomic_DNA"/>
</dbReference>